<gene>
    <name evidence="7" type="ORF">EOE48_15985</name>
</gene>
<dbReference type="PANTHER" id="PTHR43081:SF17">
    <property type="entry name" value="BLL5647 PROTEIN"/>
    <property type="match status" value="1"/>
</dbReference>
<dbReference type="OrthoDB" id="341967at2"/>
<evidence type="ECO:0000313" key="7">
    <source>
        <dbReference type="EMBL" id="RVU16688.1"/>
    </source>
</evidence>
<dbReference type="CDD" id="cd07302">
    <property type="entry name" value="CHD"/>
    <property type="match status" value="1"/>
</dbReference>
<feature type="transmembrane region" description="Helical" evidence="4">
    <location>
        <begin position="60"/>
        <end position="88"/>
    </location>
</feature>
<dbReference type="Pfam" id="PF00211">
    <property type="entry name" value="Guanylate_cyc"/>
    <property type="match status" value="1"/>
</dbReference>
<organism evidence="7 8">
    <name type="scientific">Methylobacterium oryzihabitans</name>
    <dbReference type="NCBI Taxonomy" id="2499852"/>
    <lineage>
        <taxon>Bacteria</taxon>
        <taxon>Pseudomonadati</taxon>
        <taxon>Pseudomonadota</taxon>
        <taxon>Alphaproteobacteria</taxon>
        <taxon>Hyphomicrobiales</taxon>
        <taxon>Methylobacteriaceae</taxon>
        <taxon>Methylobacterium</taxon>
    </lineage>
</organism>
<dbReference type="Proteomes" id="UP000286997">
    <property type="component" value="Unassembled WGS sequence"/>
</dbReference>
<evidence type="ECO:0000313" key="8">
    <source>
        <dbReference type="Proteomes" id="UP000286997"/>
    </source>
</evidence>
<proteinExistence type="predicted"/>
<dbReference type="PANTHER" id="PTHR43081">
    <property type="entry name" value="ADENYLATE CYCLASE, TERMINAL-DIFFERENTIATION SPECIFIC-RELATED"/>
    <property type="match status" value="1"/>
</dbReference>
<dbReference type="PROSITE" id="PS51085">
    <property type="entry name" value="2FE2S_FER_2"/>
    <property type="match status" value="1"/>
</dbReference>
<dbReference type="PROSITE" id="PS50125">
    <property type="entry name" value="GUANYLATE_CYCLASE_2"/>
    <property type="match status" value="1"/>
</dbReference>
<dbReference type="GO" id="GO:0035556">
    <property type="term" value="P:intracellular signal transduction"/>
    <property type="evidence" value="ECO:0007669"/>
    <property type="project" value="InterPro"/>
</dbReference>
<dbReference type="InterPro" id="IPR029787">
    <property type="entry name" value="Nucleotide_cyclase"/>
</dbReference>
<dbReference type="SUPFAM" id="SSF81343">
    <property type="entry name" value="Fumarate reductase respiratory complex transmembrane subunits"/>
    <property type="match status" value="1"/>
</dbReference>
<evidence type="ECO:0000259" key="5">
    <source>
        <dbReference type="PROSITE" id="PS50125"/>
    </source>
</evidence>
<dbReference type="CDD" id="cd00207">
    <property type="entry name" value="fer2"/>
    <property type="match status" value="1"/>
</dbReference>
<feature type="domain" description="2Fe-2S ferredoxin-type" evidence="6">
    <location>
        <begin position="266"/>
        <end position="363"/>
    </location>
</feature>
<accession>A0A3S2V6C6</accession>
<feature type="transmembrane region" description="Helical" evidence="4">
    <location>
        <begin position="100"/>
        <end position="119"/>
    </location>
</feature>
<dbReference type="InterPro" id="IPR034804">
    <property type="entry name" value="SQR/QFR_C/D"/>
</dbReference>
<dbReference type="SUPFAM" id="SSF55073">
    <property type="entry name" value="Nucleotide cyclase"/>
    <property type="match status" value="1"/>
</dbReference>
<feature type="transmembrane region" description="Helical" evidence="4">
    <location>
        <begin position="23"/>
        <end position="40"/>
    </location>
</feature>
<dbReference type="InterPro" id="IPR050697">
    <property type="entry name" value="Adenylyl/Guanylyl_Cyclase_3/4"/>
</dbReference>
<dbReference type="GO" id="GO:0051536">
    <property type="term" value="F:iron-sulfur cluster binding"/>
    <property type="evidence" value="ECO:0007669"/>
    <property type="project" value="InterPro"/>
</dbReference>
<evidence type="ECO:0000256" key="2">
    <source>
        <dbReference type="ARBA" id="ARBA00022475"/>
    </source>
</evidence>
<keyword evidence="4" id="KW-1133">Transmembrane helix</keyword>
<dbReference type="Pfam" id="PF00111">
    <property type="entry name" value="Fer2"/>
    <property type="match status" value="1"/>
</dbReference>
<dbReference type="InterPro" id="IPR001041">
    <property type="entry name" value="2Fe-2S_ferredoxin-type"/>
</dbReference>
<dbReference type="InterPro" id="IPR036010">
    <property type="entry name" value="2Fe-2S_ferredoxin-like_sf"/>
</dbReference>
<sequence length="571" mass="60663">MESPPVPAPIRPRHLRRPSLRRLRLASGLVLFGYVLTHLVNHALGNLSLDAMETGLDAAAAIWLNPIGLALLYGALALHLGLGLVALYERRFFRPRPVEVAQLALGLAVPPLLVGHLVATRIAALAEGLGKGYEEVLYLLFVASPGDGLRQALALVTIWLHGCLGLYLWLRVRRGFAAAAPWLLTAAVLVPVLALLGFVQGGRAVAALALDPAWHERTTTPGRLGTPDQLDRLAALRDGLLVAYAVLVAAVVAARGQRTWRETRHGTIRLTYPDGRVARVPRGVSVLEASRRHNIPHAAICGGRGRCSTCRVRVAASGGGRVLPAPSPEERAVLDRIGADPGIRLACQLHPRADMAVAPLFPPRSHLPSRRPWERAQSGEERFVVAMFVDLRGSTRLAEDRLPYDTVFIINRFLGTVGDAVRAAGGSVNQLLGDGMLALFALETDARTGARAALEAVEGIAAQVAGLNRLVAADLGQTLRYGIGLHAGTAILGELGDHTDSRYTALGDTVNVAARLQGLTKRLDCVAVVSEAVYAAAGLPVPASREVAVEGRSETLRVSLIGERIGAVPVA</sequence>
<dbReference type="Gene3D" id="3.10.20.30">
    <property type="match status" value="1"/>
</dbReference>
<dbReference type="GO" id="GO:0005886">
    <property type="term" value="C:plasma membrane"/>
    <property type="evidence" value="ECO:0007669"/>
    <property type="project" value="UniProtKB-SubCell"/>
</dbReference>
<name>A0A3S2V6C6_9HYPH</name>
<evidence type="ECO:0000259" key="6">
    <source>
        <dbReference type="PROSITE" id="PS51085"/>
    </source>
</evidence>
<feature type="transmembrane region" description="Helical" evidence="4">
    <location>
        <begin position="182"/>
        <end position="201"/>
    </location>
</feature>
<evidence type="ECO:0000256" key="1">
    <source>
        <dbReference type="ARBA" id="ARBA00004651"/>
    </source>
</evidence>
<dbReference type="EMBL" id="SACP01000015">
    <property type="protein sequence ID" value="RVU16688.1"/>
    <property type="molecule type" value="Genomic_DNA"/>
</dbReference>
<dbReference type="GO" id="GO:0006171">
    <property type="term" value="P:cAMP biosynthetic process"/>
    <property type="evidence" value="ECO:0007669"/>
    <property type="project" value="TreeGrafter"/>
</dbReference>
<dbReference type="AlphaFoldDB" id="A0A3S2V6C6"/>
<comment type="subcellular location">
    <subcellularLocation>
        <location evidence="1">Cell membrane</location>
        <topology evidence="1">Multi-pass membrane protein</topology>
    </subcellularLocation>
</comment>
<keyword evidence="2" id="KW-1003">Cell membrane</keyword>
<keyword evidence="4" id="KW-0812">Transmembrane</keyword>
<feature type="transmembrane region" description="Helical" evidence="4">
    <location>
        <begin position="152"/>
        <end position="170"/>
    </location>
</feature>
<dbReference type="SMART" id="SM00044">
    <property type="entry name" value="CYCc"/>
    <property type="match status" value="1"/>
</dbReference>
<dbReference type="SUPFAM" id="SSF54292">
    <property type="entry name" value="2Fe-2S ferredoxin-like"/>
    <property type="match status" value="1"/>
</dbReference>
<dbReference type="InterPro" id="IPR001054">
    <property type="entry name" value="A/G_cyclase"/>
</dbReference>
<dbReference type="InterPro" id="IPR012675">
    <property type="entry name" value="Beta-grasp_dom_sf"/>
</dbReference>
<dbReference type="Gene3D" id="3.30.70.1230">
    <property type="entry name" value="Nucleotide cyclase"/>
    <property type="match status" value="1"/>
</dbReference>
<protein>
    <submittedName>
        <fullName evidence="7">Adenylate/guanylate cyclase domain-containing protein</fullName>
    </submittedName>
</protein>
<comment type="caution">
    <text evidence="7">The sequence shown here is derived from an EMBL/GenBank/DDBJ whole genome shotgun (WGS) entry which is preliminary data.</text>
</comment>
<feature type="domain" description="Guanylate cyclase" evidence="5">
    <location>
        <begin position="385"/>
        <end position="517"/>
    </location>
</feature>
<reference evidence="7 8" key="1">
    <citation type="submission" date="2019-01" db="EMBL/GenBank/DDBJ databases">
        <authorList>
            <person name="Chen W.-M."/>
        </authorList>
    </citation>
    <scope>NUCLEOTIDE SEQUENCE [LARGE SCALE GENOMIC DNA]</scope>
    <source>
        <strain evidence="7 8">TER-1</strain>
    </source>
</reference>
<evidence type="ECO:0000256" key="3">
    <source>
        <dbReference type="ARBA" id="ARBA00023136"/>
    </source>
</evidence>
<keyword evidence="8" id="KW-1185">Reference proteome</keyword>
<dbReference type="GO" id="GO:0004016">
    <property type="term" value="F:adenylate cyclase activity"/>
    <property type="evidence" value="ECO:0007669"/>
    <property type="project" value="UniProtKB-ARBA"/>
</dbReference>
<keyword evidence="3 4" id="KW-0472">Membrane</keyword>
<evidence type="ECO:0000256" key="4">
    <source>
        <dbReference type="SAM" id="Phobius"/>
    </source>
</evidence>